<keyword evidence="4" id="KW-1185">Reference proteome</keyword>
<dbReference type="OrthoDB" id="9796058at2"/>
<accession>A0A4P7XDF6</accession>
<dbReference type="RefSeq" id="WP_136546012.1">
    <property type="nucleotide sequence ID" value="NZ_CP031093.1"/>
</dbReference>
<dbReference type="InterPro" id="IPR026042">
    <property type="entry name" value="YjbJ"/>
</dbReference>
<sequence length="70" mass="8284">MNKDIAEGRWAELKGRVKQKWSELTDDDIGEIQGRYDAFVGKLQAKYGMKREEAEKEWARFMEDDPDMRS</sequence>
<dbReference type="PIRSF" id="PIRSF039008">
    <property type="entry name" value="YjbJ"/>
    <property type="match status" value="1"/>
</dbReference>
<dbReference type="PANTHER" id="PTHR34977:SF1">
    <property type="entry name" value="UPF0337 PROTEIN YJBJ"/>
    <property type="match status" value="1"/>
</dbReference>
<dbReference type="Pfam" id="PF05532">
    <property type="entry name" value="CsbD"/>
    <property type="match status" value="1"/>
</dbReference>
<dbReference type="InterPro" id="IPR008462">
    <property type="entry name" value="CsbD"/>
</dbReference>
<evidence type="ECO:0000313" key="4">
    <source>
        <dbReference type="Proteomes" id="UP000298049"/>
    </source>
</evidence>
<evidence type="ECO:0000259" key="2">
    <source>
        <dbReference type="Pfam" id="PF05532"/>
    </source>
</evidence>
<organism evidence="3 4">
    <name type="scientific">Hydrocarboniclastica marina</name>
    <dbReference type="NCBI Taxonomy" id="2259620"/>
    <lineage>
        <taxon>Bacteria</taxon>
        <taxon>Pseudomonadati</taxon>
        <taxon>Pseudomonadota</taxon>
        <taxon>Gammaproteobacteria</taxon>
        <taxon>Alteromonadales</taxon>
        <taxon>Alteromonadaceae</taxon>
        <taxon>Hydrocarboniclastica</taxon>
    </lineage>
</organism>
<dbReference type="InterPro" id="IPR036629">
    <property type="entry name" value="YjbJ_sf"/>
</dbReference>
<dbReference type="InterPro" id="IPR050423">
    <property type="entry name" value="UPF0337_stress_rsp"/>
</dbReference>
<protein>
    <submittedName>
        <fullName evidence="3">CsbD family protein</fullName>
    </submittedName>
</protein>
<feature type="domain" description="CsbD-like" evidence="2">
    <location>
        <begin position="4"/>
        <end position="56"/>
    </location>
</feature>
<dbReference type="PANTHER" id="PTHR34977">
    <property type="entry name" value="UPF0337 PROTEIN YJBJ"/>
    <property type="match status" value="1"/>
</dbReference>
<evidence type="ECO:0000313" key="3">
    <source>
        <dbReference type="EMBL" id="QCF24625.1"/>
    </source>
</evidence>
<dbReference type="SUPFAM" id="SSF69047">
    <property type="entry name" value="Hypothetical protein YjbJ"/>
    <property type="match status" value="1"/>
</dbReference>
<evidence type="ECO:0000256" key="1">
    <source>
        <dbReference type="ARBA" id="ARBA00009129"/>
    </source>
</evidence>
<dbReference type="Gene3D" id="1.10.1470.10">
    <property type="entry name" value="YjbJ"/>
    <property type="match status" value="1"/>
</dbReference>
<proteinExistence type="inferred from homology"/>
<reference evidence="3 4" key="1">
    <citation type="submission" date="2018-07" db="EMBL/GenBank/DDBJ databases">
        <title>Marsedoiliclastica nanhaica gen. nov. sp. nov., a novel marine hydrocarbonoclastic bacterium isolated from an in-situ enriched hydrocarbon-degrading consortium in deep-sea sediment.</title>
        <authorList>
            <person name="Dong C."/>
            <person name="Ma T."/>
            <person name="Liu R."/>
            <person name="Shao Z."/>
        </authorList>
    </citation>
    <scope>NUCLEOTIDE SEQUENCE [LARGE SCALE GENOMIC DNA]</scope>
    <source>
        <strain evidence="4">soil36-7</strain>
    </source>
</reference>
<dbReference type="KEGG" id="hmi:soil367_00900"/>
<gene>
    <name evidence="3" type="ORF">soil367_00900</name>
</gene>
<comment type="similarity">
    <text evidence="1">Belongs to the UPF0337 (CsbD) family.</text>
</comment>
<dbReference type="AlphaFoldDB" id="A0A4P7XDF6"/>
<dbReference type="Proteomes" id="UP000298049">
    <property type="component" value="Chromosome"/>
</dbReference>
<dbReference type="EMBL" id="CP031093">
    <property type="protein sequence ID" value="QCF24625.1"/>
    <property type="molecule type" value="Genomic_DNA"/>
</dbReference>
<name>A0A4P7XDF6_9ALTE</name>